<name>A0A1F7WP72_9BACT</name>
<evidence type="ECO:0000313" key="2">
    <source>
        <dbReference type="Proteomes" id="UP000177091"/>
    </source>
</evidence>
<dbReference type="AlphaFoldDB" id="A0A1F7WP72"/>
<protein>
    <submittedName>
        <fullName evidence="1">Uncharacterized protein</fullName>
    </submittedName>
</protein>
<accession>A0A1F7WP72</accession>
<proteinExistence type="predicted"/>
<comment type="caution">
    <text evidence="1">The sequence shown here is derived from an EMBL/GenBank/DDBJ whole genome shotgun (WGS) entry which is preliminary data.</text>
</comment>
<evidence type="ECO:0000313" key="1">
    <source>
        <dbReference type="EMBL" id="OGM04654.1"/>
    </source>
</evidence>
<reference evidence="1 2" key="1">
    <citation type="journal article" date="2016" name="Nat. Commun.">
        <title>Thousands of microbial genomes shed light on interconnected biogeochemical processes in an aquifer system.</title>
        <authorList>
            <person name="Anantharaman K."/>
            <person name="Brown C.T."/>
            <person name="Hug L.A."/>
            <person name="Sharon I."/>
            <person name="Castelle C.J."/>
            <person name="Probst A.J."/>
            <person name="Thomas B.C."/>
            <person name="Singh A."/>
            <person name="Wilkins M.J."/>
            <person name="Karaoz U."/>
            <person name="Brodie E.L."/>
            <person name="Williams K.H."/>
            <person name="Hubbard S.S."/>
            <person name="Banfield J.F."/>
        </authorList>
    </citation>
    <scope>NUCLEOTIDE SEQUENCE [LARGE SCALE GENOMIC DNA]</scope>
</reference>
<dbReference type="Proteomes" id="UP000177091">
    <property type="component" value="Unassembled WGS sequence"/>
</dbReference>
<gene>
    <name evidence="1" type="ORF">A2112_01575</name>
</gene>
<sequence>MELLRLLRPREGSISFIDLGYLDDRLNGEGVPLEVLKKYLDYPVIQGITLKDVIHVFALMNRVRVDYTRNGLALKYFDADRIEGSQKARIDEGTLSRIKLQREGILPIIY</sequence>
<dbReference type="EMBL" id="MGFK01000009">
    <property type="protein sequence ID" value="OGM04654.1"/>
    <property type="molecule type" value="Genomic_DNA"/>
</dbReference>
<organism evidence="1 2">
    <name type="scientific">Candidatus Woesebacteria bacterium GWA1_42_12</name>
    <dbReference type="NCBI Taxonomy" id="1802472"/>
    <lineage>
        <taxon>Bacteria</taxon>
        <taxon>Candidatus Woeseibacteriota</taxon>
    </lineage>
</organism>